<dbReference type="SUPFAM" id="SSF46785">
    <property type="entry name" value="Winged helix' DNA-binding domain"/>
    <property type="match status" value="1"/>
</dbReference>
<dbReference type="Gene3D" id="1.10.10.10">
    <property type="entry name" value="Winged helix-like DNA-binding domain superfamily/Winged helix DNA-binding domain"/>
    <property type="match status" value="1"/>
</dbReference>
<keyword evidence="1 3" id="KW-0378">Hydrolase</keyword>
<dbReference type="Pfam" id="PF14947">
    <property type="entry name" value="HTH_45"/>
    <property type="match status" value="1"/>
</dbReference>
<dbReference type="InterPro" id="IPR036390">
    <property type="entry name" value="WH_DNA-bd_sf"/>
</dbReference>
<dbReference type="Proteomes" id="UP000748332">
    <property type="component" value="Unassembled WGS sequence"/>
</dbReference>
<dbReference type="PROSITE" id="PS51462">
    <property type="entry name" value="NUDIX"/>
    <property type="match status" value="1"/>
</dbReference>
<reference evidence="3" key="2">
    <citation type="journal article" date="2021" name="Microbiome">
        <title>Successional dynamics and alternative stable states in a saline activated sludge microbial community over 9 years.</title>
        <authorList>
            <person name="Wang Y."/>
            <person name="Ye J."/>
            <person name="Ju F."/>
            <person name="Liu L."/>
            <person name="Boyd J.A."/>
            <person name="Deng Y."/>
            <person name="Parks D.H."/>
            <person name="Jiang X."/>
            <person name="Yin X."/>
            <person name="Woodcroft B.J."/>
            <person name="Tyson G.W."/>
            <person name="Hugenholtz P."/>
            <person name="Polz M.F."/>
            <person name="Zhang T."/>
        </authorList>
    </citation>
    <scope>NUCLEOTIDE SEQUENCE</scope>
    <source>
        <strain evidence="3">HKST-UBA16</strain>
    </source>
</reference>
<organism evidence="3 4">
    <name type="scientific">Candidatus Dojkabacteria bacterium</name>
    <dbReference type="NCBI Taxonomy" id="2099670"/>
    <lineage>
        <taxon>Bacteria</taxon>
        <taxon>Candidatus Dojkabacteria</taxon>
    </lineage>
</organism>
<protein>
    <submittedName>
        <fullName evidence="3">NUDIX hydrolase</fullName>
    </submittedName>
</protein>
<dbReference type="CDD" id="cd02883">
    <property type="entry name" value="NUDIX_Hydrolase"/>
    <property type="match status" value="1"/>
</dbReference>
<sequence>MSFLNRYQIKILRHLLFNPDSRFRDLNASNLTSDHLSYYIKSLKMLELISRNDDGKYNLTAKGKEYANTMDTDKAIIEKQPKVAVLVFAEREFRGKRQIVLQKRLKNPYYGFEGCPTGKVRYGETINEAAKRELKEETGLTAEKAKTVFILHEHVYNPQRELLEDKIFHVVKLAGVTGKLGNFEGGENKWINLADFPKVKKKFYSDMDIYNWYLKPPKEFFVEKSYEVDEF</sequence>
<gene>
    <name evidence="3" type="ORF">KC622_00900</name>
</gene>
<dbReference type="AlphaFoldDB" id="A0A955KV91"/>
<dbReference type="GO" id="GO:0016787">
    <property type="term" value="F:hydrolase activity"/>
    <property type="evidence" value="ECO:0007669"/>
    <property type="project" value="UniProtKB-KW"/>
</dbReference>
<name>A0A955KV91_9BACT</name>
<dbReference type="InterPro" id="IPR015797">
    <property type="entry name" value="NUDIX_hydrolase-like_dom_sf"/>
</dbReference>
<dbReference type="SUPFAM" id="SSF55811">
    <property type="entry name" value="Nudix"/>
    <property type="match status" value="1"/>
</dbReference>
<dbReference type="InterPro" id="IPR000086">
    <property type="entry name" value="NUDIX_hydrolase_dom"/>
</dbReference>
<comment type="caution">
    <text evidence="3">The sequence shown here is derived from an EMBL/GenBank/DDBJ whole genome shotgun (WGS) entry which is preliminary data.</text>
</comment>
<dbReference type="PANTHER" id="PTHR43736:SF2">
    <property type="entry name" value="MUTT_NUDIX FAMILY PROTEIN"/>
    <property type="match status" value="1"/>
</dbReference>
<evidence type="ECO:0000259" key="2">
    <source>
        <dbReference type="PROSITE" id="PS51462"/>
    </source>
</evidence>
<proteinExistence type="predicted"/>
<reference evidence="3" key="1">
    <citation type="submission" date="2020-04" db="EMBL/GenBank/DDBJ databases">
        <authorList>
            <person name="Zhang T."/>
        </authorList>
    </citation>
    <scope>NUCLEOTIDE SEQUENCE</scope>
    <source>
        <strain evidence="3">HKST-UBA16</strain>
    </source>
</reference>
<dbReference type="InterPro" id="IPR020084">
    <property type="entry name" value="NUDIX_hydrolase_CS"/>
</dbReference>
<dbReference type="EMBL" id="JAGQLM010000036">
    <property type="protein sequence ID" value="MCA9374868.1"/>
    <property type="molecule type" value="Genomic_DNA"/>
</dbReference>
<evidence type="ECO:0000313" key="3">
    <source>
        <dbReference type="EMBL" id="MCA9374868.1"/>
    </source>
</evidence>
<evidence type="ECO:0000313" key="4">
    <source>
        <dbReference type="Proteomes" id="UP000748332"/>
    </source>
</evidence>
<accession>A0A955KV91</accession>
<dbReference type="InterPro" id="IPR038723">
    <property type="entry name" value="ArnR1-like_HTH"/>
</dbReference>
<dbReference type="Gene3D" id="3.90.79.10">
    <property type="entry name" value="Nucleoside Triphosphate Pyrophosphohydrolase"/>
    <property type="match status" value="1"/>
</dbReference>
<dbReference type="Pfam" id="PF00293">
    <property type="entry name" value="NUDIX"/>
    <property type="match status" value="1"/>
</dbReference>
<evidence type="ECO:0000256" key="1">
    <source>
        <dbReference type="ARBA" id="ARBA00022801"/>
    </source>
</evidence>
<feature type="domain" description="Nudix hydrolase" evidence="2">
    <location>
        <begin position="78"/>
        <end position="215"/>
    </location>
</feature>
<dbReference type="InterPro" id="IPR036388">
    <property type="entry name" value="WH-like_DNA-bd_sf"/>
</dbReference>
<dbReference type="PROSITE" id="PS00893">
    <property type="entry name" value="NUDIX_BOX"/>
    <property type="match status" value="1"/>
</dbReference>
<dbReference type="PANTHER" id="PTHR43736">
    <property type="entry name" value="ADP-RIBOSE PYROPHOSPHATASE"/>
    <property type="match status" value="1"/>
</dbReference>